<evidence type="ECO:0008006" key="3">
    <source>
        <dbReference type="Google" id="ProtNLM"/>
    </source>
</evidence>
<sequence length="165" mass="19918">MKRIIILLLLLIGLEFSVLAQKTSNQEKIEAARIALITRKLNLTPEQARKFWPVYNEFRNKVSDMRKDYDVKRQGIDPAKLTDAQKKAFLDEAFEFKQRQLNLEKEYSQRLLDVISAEQIISLRQAERQFREMLLKRIEQNKTDRRRMDQLRDRKRDRVNRLRDN</sequence>
<keyword evidence="2" id="KW-1185">Reference proteome</keyword>
<accession>A0ABT8KXX4</accession>
<proteinExistence type="predicted"/>
<name>A0ABT8KXX4_9BACT</name>
<organism evidence="1 2">
    <name type="scientific">Splendidivirga corallicola</name>
    <dbReference type="NCBI Taxonomy" id="3051826"/>
    <lineage>
        <taxon>Bacteria</taxon>
        <taxon>Pseudomonadati</taxon>
        <taxon>Bacteroidota</taxon>
        <taxon>Cytophagia</taxon>
        <taxon>Cytophagales</taxon>
        <taxon>Splendidivirgaceae</taxon>
        <taxon>Splendidivirga</taxon>
    </lineage>
</organism>
<gene>
    <name evidence="1" type="ORF">QQ008_26680</name>
</gene>
<comment type="caution">
    <text evidence="1">The sequence shown here is derived from an EMBL/GenBank/DDBJ whole genome shotgun (WGS) entry which is preliminary data.</text>
</comment>
<evidence type="ECO:0000313" key="1">
    <source>
        <dbReference type="EMBL" id="MDN5205004.1"/>
    </source>
</evidence>
<dbReference type="RefSeq" id="WP_346755028.1">
    <property type="nucleotide sequence ID" value="NZ_JAUJEA010000014.1"/>
</dbReference>
<reference evidence="1" key="1">
    <citation type="submission" date="2023-06" db="EMBL/GenBank/DDBJ databases">
        <title>Genomic of Parafulvivirga corallium.</title>
        <authorList>
            <person name="Wang G."/>
        </authorList>
    </citation>
    <scope>NUCLEOTIDE SEQUENCE</scope>
    <source>
        <strain evidence="1">BMA10</strain>
    </source>
</reference>
<protein>
    <recommendedName>
        <fullName evidence="3">Periplasmic heavy metal sensor</fullName>
    </recommendedName>
</protein>
<evidence type="ECO:0000313" key="2">
    <source>
        <dbReference type="Proteomes" id="UP001172082"/>
    </source>
</evidence>
<dbReference type="Proteomes" id="UP001172082">
    <property type="component" value="Unassembled WGS sequence"/>
</dbReference>
<dbReference type="EMBL" id="JAUJEA010000014">
    <property type="protein sequence ID" value="MDN5205004.1"/>
    <property type="molecule type" value="Genomic_DNA"/>
</dbReference>